<feature type="compositionally biased region" description="Low complexity" evidence="1">
    <location>
        <begin position="106"/>
        <end position="117"/>
    </location>
</feature>
<gene>
    <name evidence="2" type="ORF">HBR001_LOCUS6159</name>
</gene>
<evidence type="ECO:0000256" key="1">
    <source>
        <dbReference type="SAM" id="MobiDB-lite"/>
    </source>
</evidence>
<evidence type="ECO:0000313" key="2">
    <source>
        <dbReference type="EMBL" id="CAI5734430.1"/>
    </source>
</evidence>
<evidence type="ECO:0008006" key="4">
    <source>
        <dbReference type="Google" id="ProtNLM"/>
    </source>
</evidence>
<comment type="caution">
    <text evidence="2">The sequence shown here is derived from an EMBL/GenBank/DDBJ whole genome shotgun (WGS) entry which is preliminary data.</text>
</comment>
<accession>A0AAV0UF80</accession>
<dbReference type="EMBL" id="CANTFL010001229">
    <property type="protein sequence ID" value="CAI5734430.1"/>
    <property type="molecule type" value="Genomic_DNA"/>
</dbReference>
<reference evidence="2" key="1">
    <citation type="submission" date="2022-12" db="EMBL/GenBank/DDBJ databases">
        <authorList>
            <person name="Webb A."/>
        </authorList>
    </citation>
    <scope>NUCLEOTIDE SEQUENCE</scope>
    <source>
        <strain evidence="2">Hp1</strain>
    </source>
</reference>
<sequence length="244" mass="25869">MEALKGMISKTFNKSKGNDEYSRSGPDSSAVYRSSDARGEPDVGTKSCSREATRGGRNVDRQNDPDLSSPRSGGGKEYLGESSGTEFAGHESERSMKNNPEQSYLTTSGKGTSSTTSCRHHGTSGEYHDRSDDRNDDEYSSYSKGAAKDSFGDDERGGVHGTRGMHGNTSRSSRSGGDNVTGDNDNYGIYTSGDSNFADKGNGSDQGTLGMHDSGSHSSRSGGDGTTGDSRNYGRYTSGETNFD</sequence>
<keyword evidence="3" id="KW-1185">Reference proteome</keyword>
<feature type="compositionally biased region" description="Low complexity" evidence="1">
    <location>
        <begin position="212"/>
        <end position="231"/>
    </location>
</feature>
<proteinExistence type="predicted"/>
<protein>
    <recommendedName>
        <fullName evidence="4">RxLR effector candidate protein</fullName>
    </recommendedName>
</protein>
<name>A0AAV0UF80_HYABA</name>
<dbReference type="AlphaFoldDB" id="A0AAV0UF80"/>
<feature type="compositionally biased region" description="Basic and acidic residues" evidence="1">
    <location>
        <begin position="146"/>
        <end position="158"/>
    </location>
</feature>
<organism evidence="2 3">
    <name type="scientific">Hyaloperonospora brassicae</name>
    <name type="common">Brassica downy mildew</name>
    <name type="synonym">Peronospora brassicae</name>
    <dbReference type="NCBI Taxonomy" id="162125"/>
    <lineage>
        <taxon>Eukaryota</taxon>
        <taxon>Sar</taxon>
        <taxon>Stramenopiles</taxon>
        <taxon>Oomycota</taxon>
        <taxon>Peronosporomycetes</taxon>
        <taxon>Peronosporales</taxon>
        <taxon>Peronosporaceae</taxon>
        <taxon>Hyaloperonospora</taxon>
    </lineage>
</organism>
<feature type="region of interest" description="Disordered" evidence="1">
    <location>
        <begin position="1"/>
        <end position="244"/>
    </location>
</feature>
<feature type="compositionally biased region" description="Basic and acidic residues" evidence="1">
    <location>
        <begin position="35"/>
        <end position="64"/>
    </location>
</feature>
<feature type="compositionally biased region" description="Polar residues" evidence="1">
    <location>
        <begin position="167"/>
        <end position="184"/>
    </location>
</feature>
<dbReference type="Proteomes" id="UP001162031">
    <property type="component" value="Unassembled WGS sequence"/>
</dbReference>
<evidence type="ECO:0000313" key="3">
    <source>
        <dbReference type="Proteomes" id="UP001162031"/>
    </source>
</evidence>